<accession>A0A1Y4LKZ3</accession>
<organism evidence="5 6">
    <name type="scientific">Faecalitalea cylindroides</name>
    <dbReference type="NCBI Taxonomy" id="39483"/>
    <lineage>
        <taxon>Bacteria</taxon>
        <taxon>Bacillati</taxon>
        <taxon>Bacillota</taxon>
        <taxon>Erysipelotrichia</taxon>
        <taxon>Erysipelotrichales</taxon>
        <taxon>Erysipelotrichaceae</taxon>
        <taxon>Faecalitalea</taxon>
    </lineage>
</organism>
<dbReference type="PANTHER" id="PTHR46558">
    <property type="entry name" value="TRACRIPTIONAL REGULATORY PROTEIN-RELATED-RELATED"/>
    <property type="match status" value="1"/>
</dbReference>
<dbReference type="CDD" id="cd00093">
    <property type="entry name" value="HTH_XRE"/>
    <property type="match status" value="1"/>
</dbReference>
<dbReference type="InterPro" id="IPR010982">
    <property type="entry name" value="Lambda_DNA-bd_dom_sf"/>
</dbReference>
<dbReference type="SUPFAM" id="SSF47413">
    <property type="entry name" value="lambda repressor-like DNA-binding domains"/>
    <property type="match status" value="1"/>
</dbReference>
<dbReference type="EMBL" id="JAQNCK010000032">
    <property type="protein sequence ID" value="MDC0829026.1"/>
    <property type="molecule type" value="Genomic_DNA"/>
</dbReference>
<feature type="domain" description="HTH cro/C1-type" evidence="3">
    <location>
        <begin position="6"/>
        <end position="60"/>
    </location>
</feature>
<proteinExistence type="predicted"/>
<gene>
    <name evidence="5" type="ORF">B5F14_09005</name>
    <name evidence="4" type="ORF">POG00_09975</name>
</gene>
<dbReference type="EMBL" id="NFKM01000021">
    <property type="protein sequence ID" value="OUP57355.1"/>
    <property type="molecule type" value="Genomic_DNA"/>
</dbReference>
<dbReference type="PROSITE" id="PS50943">
    <property type="entry name" value="HTH_CROC1"/>
    <property type="match status" value="1"/>
</dbReference>
<evidence type="ECO:0000256" key="1">
    <source>
        <dbReference type="ARBA" id="ARBA00023125"/>
    </source>
</evidence>
<dbReference type="Pfam" id="PF01381">
    <property type="entry name" value="HTH_3"/>
    <property type="match status" value="1"/>
</dbReference>
<dbReference type="AlphaFoldDB" id="A0A1Y4LKZ3"/>
<reference evidence="5" key="2">
    <citation type="journal article" date="2018" name="BMC Genomics">
        <title>Whole genome sequencing and function prediction of 133 gut anaerobes isolated from chicken caecum in pure cultures.</title>
        <authorList>
            <person name="Medvecky M."/>
            <person name="Cejkova D."/>
            <person name="Polansky O."/>
            <person name="Karasova D."/>
            <person name="Kubasova T."/>
            <person name="Cizek A."/>
            <person name="Rychlik I."/>
        </authorList>
    </citation>
    <scope>NUCLEOTIDE SEQUENCE</scope>
    <source>
        <strain evidence="5">An178</strain>
    </source>
</reference>
<dbReference type="Gene3D" id="1.10.260.40">
    <property type="entry name" value="lambda repressor-like DNA-binding domains"/>
    <property type="match status" value="1"/>
</dbReference>
<keyword evidence="2" id="KW-1133">Transmembrane helix</keyword>
<feature type="transmembrane region" description="Helical" evidence="2">
    <location>
        <begin position="89"/>
        <end position="114"/>
    </location>
</feature>
<keyword evidence="2" id="KW-0812">Transmembrane</keyword>
<name>A0A1Y4LKZ3_9FIRM</name>
<reference evidence="6" key="1">
    <citation type="submission" date="2017-04" db="EMBL/GenBank/DDBJ databases">
        <title>Function of individual gut microbiota members based on whole genome sequencing of pure cultures obtained from chicken caecum.</title>
        <authorList>
            <person name="Medvecky M."/>
            <person name="Cejkova D."/>
            <person name="Polansky O."/>
            <person name="Karasova D."/>
            <person name="Kubasova T."/>
            <person name="Cizek A."/>
            <person name="Rychlik I."/>
        </authorList>
    </citation>
    <scope>NUCLEOTIDE SEQUENCE [LARGE SCALE GENOMIC DNA]</scope>
    <source>
        <strain evidence="6">An178</strain>
    </source>
</reference>
<dbReference type="PANTHER" id="PTHR46558:SF11">
    <property type="entry name" value="HTH-TYPE TRANSCRIPTIONAL REGULATOR XRE"/>
    <property type="match status" value="1"/>
</dbReference>
<keyword evidence="2" id="KW-0472">Membrane</keyword>
<dbReference type="Proteomes" id="UP001220658">
    <property type="component" value="Unassembled WGS sequence"/>
</dbReference>
<keyword evidence="6" id="KW-1185">Reference proteome</keyword>
<comment type="caution">
    <text evidence="5">The sequence shown here is derived from an EMBL/GenBank/DDBJ whole genome shotgun (WGS) entry which is preliminary data.</text>
</comment>
<sequence length="117" mass="12764">MLGENILRLRKEANLSQEALGDIIGVTRQTISNWELEETAPNPEQLKLLSKAFNVSADDLLNNDIQNIIVKKVSDTEIVVNAIMKVLKVIGIAFVAFVIIIAIAELVIVLTASVPSL</sequence>
<dbReference type="GO" id="GO:0003677">
    <property type="term" value="F:DNA binding"/>
    <property type="evidence" value="ECO:0007669"/>
    <property type="project" value="UniProtKB-KW"/>
</dbReference>
<evidence type="ECO:0000313" key="6">
    <source>
        <dbReference type="Proteomes" id="UP000195447"/>
    </source>
</evidence>
<dbReference type="Proteomes" id="UP000195447">
    <property type="component" value="Unassembled WGS sequence"/>
</dbReference>
<evidence type="ECO:0000313" key="5">
    <source>
        <dbReference type="EMBL" id="OUP57355.1"/>
    </source>
</evidence>
<evidence type="ECO:0000259" key="3">
    <source>
        <dbReference type="PROSITE" id="PS50943"/>
    </source>
</evidence>
<keyword evidence="1" id="KW-0238">DNA-binding</keyword>
<dbReference type="SMART" id="SM00530">
    <property type="entry name" value="HTH_XRE"/>
    <property type="match status" value="1"/>
</dbReference>
<evidence type="ECO:0000256" key="2">
    <source>
        <dbReference type="SAM" id="Phobius"/>
    </source>
</evidence>
<reference evidence="4" key="3">
    <citation type="submission" date="2023-01" db="EMBL/GenBank/DDBJ databases">
        <title>Human gut microbiome strain richness.</title>
        <authorList>
            <person name="Chen-Liaw A."/>
        </authorList>
    </citation>
    <scope>NUCLEOTIDE SEQUENCE</scope>
    <source>
        <strain evidence="4">D55st1_G4_D55t1_190419</strain>
    </source>
</reference>
<protein>
    <submittedName>
        <fullName evidence="4 5">Transcriptional regulator</fullName>
    </submittedName>
</protein>
<dbReference type="RefSeq" id="WP_087159073.1">
    <property type="nucleotide sequence ID" value="NZ_DBFJFJ010000072.1"/>
</dbReference>
<evidence type="ECO:0000313" key="4">
    <source>
        <dbReference type="EMBL" id="MDC0829026.1"/>
    </source>
</evidence>
<dbReference type="GeneID" id="79876003"/>
<dbReference type="InterPro" id="IPR001387">
    <property type="entry name" value="Cro/C1-type_HTH"/>
</dbReference>